<dbReference type="InterPro" id="IPR045751">
    <property type="entry name" value="DUF6179"/>
</dbReference>
<evidence type="ECO:0000313" key="2">
    <source>
        <dbReference type="Proteomes" id="UP000440004"/>
    </source>
</evidence>
<protein>
    <submittedName>
        <fullName evidence="1">Uncharacterized protein</fullName>
    </submittedName>
</protein>
<evidence type="ECO:0000313" key="1">
    <source>
        <dbReference type="EMBL" id="MPW24302.1"/>
    </source>
</evidence>
<dbReference type="AlphaFoldDB" id="A0A6A7K4C1"/>
<organism evidence="1 2">
    <name type="scientific">Alkalibaculum sporogenes</name>
    <dbReference type="NCBI Taxonomy" id="2655001"/>
    <lineage>
        <taxon>Bacteria</taxon>
        <taxon>Bacillati</taxon>
        <taxon>Bacillota</taxon>
        <taxon>Clostridia</taxon>
        <taxon>Eubacteriales</taxon>
        <taxon>Eubacteriaceae</taxon>
        <taxon>Alkalibaculum</taxon>
    </lineage>
</organism>
<dbReference type="Proteomes" id="UP000440004">
    <property type="component" value="Unassembled WGS sequence"/>
</dbReference>
<reference evidence="1 2" key="1">
    <citation type="submission" date="2019-10" db="EMBL/GenBank/DDBJ databases">
        <title>Alkalibaculum tamaniensis sp.nov., a new alkaliphilic acetogen, isolated on methoxylated aromatics from a mud volcano.</title>
        <authorList>
            <person name="Khomyakova M.A."/>
            <person name="Merkel A.Y."/>
            <person name="Bonch-Osmolovskaya E.A."/>
            <person name="Slobodkin A.I."/>
        </authorList>
    </citation>
    <scope>NUCLEOTIDE SEQUENCE [LARGE SCALE GENOMIC DNA]</scope>
    <source>
        <strain evidence="1 2">M08DMB</strain>
    </source>
</reference>
<comment type="caution">
    <text evidence="1">The sequence shown here is derived from an EMBL/GenBank/DDBJ whole genome shotgun (WGS) entry which is preliminary data.</text>
</comment>
<sequence>MENIEKFSRIDRLKLNEEHYFQSLLEQAYLIGLLSEDELEKIQFDCLAILARRAEQYNNGDSSSIQVEAAQNILTSIMFTVGLYLKTCDCPDDAIDALRKEKLETLYLYGRKQIDKMLNITKLLQGRIINDLIDTPNIFYGSTIADGINGFFKLYRQDFSAHEIHITADYPTYHEVCGLVGIEFIKQYLENIYCENSFCNHFTADCIHHLLCGYHEDYQNLLINLFEPIFITALGCVIAHADVSNLKLSFADIDYLTRIFKGASNEKTELILQSALDELRKLFSLPAYTLRYMKKGLPKIISVIENAIVLNTMDRVFLISKYPENTPVLSFSFGDKMDDELYRKIIDEIMQSQDTSTKIKIIKENIYSFADLEDILLDANLSAEDVNAVLHELTPTEIVALIKKHPMLQEIELYNLRESEVLLCNYLNDFLIALPPQQQIWIKKAAKAIDLID</sequence>
<accession>A0A6A7K4C1</accession>
<name>A0A6A7K4C1_9FIRM</name>
<gene>
    <name evidence="1" type="ORF">GC105_00650</name>
</gene>
<dbReference type="EMBL" id="WHNX01000001">
    <property type="protein sequence ID" value="MPW24302.1"/>
    <property type="molecule type" value="Genomic_DNA"/>
</dbReference>
<dbReference type="Pfam" id="PF19677">
    <property type="entry name" value="DUF6179"/>
    <property type="match status" value="1"/>
</dbReference>
<keyword evidence="2" id="KW-1185">Reference proteome</keyword>
<proteinExistence type="predicted"/>
<dbReference type="RefSeq" id="WP_152800654.1">
    <property type="nucleotide sequence ID" value="NZ_WHNX01000001.1"/>
</dbReference>